<dbReference type="InParanoid" id="A0A1X7V7V4"/>
<name>A0A1X7V7V4_AMPQE</name>
<dbReference type="AlphaFoldDB" id="A0A1X7V7V4"/>
<organism evidence="1">
    <name type="scientific">Amphimedon queenslandica</name>
    <name type="common">Sponge</name>
    <dbReference type="NCBI Taxonomy" id="400682"/>
    <lineage>
        <taxon>Eukaryota</taxon>
        <taxon>Metazoa</taxon>
        <taxon>Porifera</taxon>
        <taxon>Demospongiae</taxon>
        <taxon>Heteroscleromorpha</taxon>
        <taxon>Haplosclerida</taxon>
        <taxon>Niphatidae</taxon>
        <taxon>Amphimedon</taxon>
    </lineage>
</organism>
<proteinExistence type="predicted"/>
<protein>
    <submittedName>
        <fullName evidence="1">Uncharacterized protein</fullName>
    </submittedName>
</protein>
<sequence length="72" mass="8521">FMATFCILWSNFMINGAQKVGFLRLERQISIPAIRYLLSIMVTNYLKEYRAKNQIKESEYSRNIMPLTVKID</sequence>
<evidence type="ECO:0000313" key="1">
    <source>
        <dbReference type="EnsemblMetazoa" id="Aqu2.1.35587_001"/>
    </source>
</evidence>
<accession>A0A1X7V7V4</accession>
<reference evidence="1" key="1">
    <citation type="submission" date="2017-05" db="UniProtKB">
        <authorList>
            <consortium name="EnsemblMetazoa"/>
        </authorList>
    </citation>
    <scope>IDENTIFICATION</scope>
</reference>
<dbReference type="EnsemblMetazoa" id="Aqu2.1.35587_001">
    <property type="protein sequence ID" value="Aqu2.1.35587_001"/>
    <property type="gene ID" value="Aqu2.1.35587"/>
</dbReference>